<protein>
    <submittedName>
        <fullName evidence="3">Uncharacterized protein</fullName>
    </submittedName>
</protein>
<sequence>MSAIPKLEANPELPRDGTTMPLVQKKCRGHRQERVCTRFVAIDRSSKYKDTTMQDKPAIRQKQTVSKRIIVGYMANS</sequence>
<dbReference type="Proteomes" id="UP000887565">
    <property type="component" value="Unplaced"/>
</dbReference>
<organism evidence="2 3">
    <name type="scientific">Romanomermis culicivorax</name>
    <name type="common">Nematode worm</name>
    <dbReference type="NCBI Taxonomy" id="13658"/>
    <lineage>
        <taxon>Eukaryota</taxon>
        <taxon>Metazoa</taxon>
        <taxon>Ecdysozoa</taxon>
        <taxon>Nematoda</taxon>
        <taxon>Enoplea</taxon>
        <taxon>Dorylaimia</taxon>
        <taxon>Mermithida</taxon>
        <taxon>Mermithoidea</taxon>
        <taxon>Mermithidae</taxon>
        <taxon>Romanomermis</taxon>
    </lineage>
</organism>
<name>A0A915J9D4_ROMCU</name>
<accession>A0A915J9D4</accession>
<proteinExistence type="predicted"/>
<keyword evidence="2" id="KW-1185">Reference proteome</keyword>
<evidence type="ECO:0000313" key="2">
    <source>
        <dbReference type="Proteomes" id="UP000887565"/>
    </source>
</evidence>
<reference evidence="3" key="1">
    <citation type="submission" date="2022-11" db="UniProtKB">
        <authorList>
            <consortium name="WormBaseParasite"/>
        </authorList>
    </citation>
    <scope>IDENTIFICATION</scope>
</reference>
<feature type="region of interest" description="Disordered" evidence="1">
    <location>
        <begin position="1"/>
        <end position="20"/>
    </location>
</feature>
<dbReference type="WBParaSite" id="nRc.2.0.1.t23093-RA">
    <property type="protein sequence ID" value="nRc.2.0.1.t23093-RA"/>
    <property type="gene ID" value="nRc.2.0.1.g23093"/>
</dbReference>
<evidence type="ECO:0000256" key="1">
    <source>
        <dbReference type="SAM" id="MobiDB-lite"/>
    </source>
</evidence>
<dbReference type="AlphaFoldDB" id="A0A915J9D4"/>
<evidence type="ECO:0000313" key="3">
    <source>
        <dbReference type="WBParaSite" id="nRc.2.0.1.t23093-RA"/>
    </source>
</evidence>